<proteinExistence type="predicted"/>
<dbReference type="InterPro" id="IPR029526">
    <property type="entry name" value="PGBD"/>
</dbReference>
<feature type="domain" description="PiggyBac transposable element-derived protein" evidence="2">
    <location>
        <begin position="135"/>
        <end position="490"/>
    </location>
</feature>
<dbReference type="PANTHER" id="PTHR46599:SF6">
    <property type="entry name" value="DUAL SPECIFICITY PHOSPHATASE 26"/>
    <property type="match status" value="1"/>
</dbReference>
<feature type="region of interest" description="Disordered" evidence="1">
    <location>
        <begin position="72"/>
        <end position="92"/>
    </location>
</feature>
<feature type="compositionally biased region" description="Acidic residues" evidence="1">
    <location>
        <begin position="77"/>
        <end position="87"/>
    </location>
</feature>
<evidence type="ECO:0000313" key="4">
    <source>
        <dbReference type="Proteomes" id="UP000075880"/>
    </source>
</evidence>
<dbReference type="PANTHER" id="PTHR46599">
    <property type="entry name" value="PIGGYBAC TRANSPOSABLE ELEMENT-DERIVED PROTEIN 4"/>
    <property type="match status" value="1"/>
</dbReference>
<dbReference type="AlphaFoldDB" id="A0AAG5D1Q7"/>
<name>A0AAG5D1Q7_ANOAO</name>
<dbReference type="Pfam" id="PF13843">
    <property type="entry name" value="DDE_Tnp_1_7"/>
    <property type="match status" value="1"/>
</dbReference>
<reference evidence="3" key="1">
    <citation type="submission" date="2024-04" db="UniProtKB">
        <authorList>
            <consortium name="EnsemblMetazoa"/>
        </authorList>
    </citation>
    <scope>IDENTIFICATION</scope>
    <source>
        <strain evidence="3">EBRO</strain>
    </source>
</reference>
<sequence length="609" mass="69810">MEEIDWLTIEELEVLCEDDRAVYERRIRELLANSDNDDEDIDFTLDNEEERSMYLVGDMEYSDAEELQIPEFNSIETDSDDDSEEFTESSNEYKARDDTIWLSEPAMPRKLLAHNVLRCSGIGPTRKTKGLSILHTFKSLMSAEICDIIIRETNRKAKQYFDKVNTTNPSSIRSPMKPLTMSELDSYLGILLLAGATHSNNVNSTDLWKTNAHPLFRATMSLNRFWEITRFIRFDDGRTRADRKRNDKSAAISEIFEMLNANLRAGYVAGSNVTIDEQLFPYRGGTGFTQYIPSKPAKYGIKVWWACDAASSYPISGQIYTGLAPSGQRERNQGERVVKELSYIFRGSGRSIICDNFFTSYNLAISLMLDYKLALLGTVNKRRTFVPNNFSNPKGREVQSTVFGFSENVTMCSYIPKKNRAVVLLSTIHYDKKIQGPKKKPQMIIDYNKFKGGVDSMDKCLSEYSTKRKTNRWPLAFFYNILDIAAFAAYKIYIENNPHTYEKNRRRLFLQELSEQLAIAEIQSRSENKQIMRHFGSRSGVESILGHPLLHSQNIQEVLENRDASGRIKHKGNCYLCKTKRSTRKACERCQKPVCGIHAVHITRCNQCA</sequence>
<evidence type="ECO:0000256" key="1">
    <source>
        <dbReference type="SAM" id="MobiDB-lite"/>
    </source>
</evidence>
<dbReference type="EnsemblMetazoa" id="ENSAATROPT005153">
    <property type="protein sequence ID" value="ENSAATROPP004830"/>
    <property type="gene ID" value="ENSAATROPG004122"/>
</dbReference>
<organism evidence="3 4">
    <name type="scientific">Anopheles atroparvus</name>
    <name type="common">European mosquito</name>
    <dbReference type="NCBI Taxonomy" id="41427"/>
    <lineage>
        <taxon>Eukaryota</taxon>
        <taxon>Metazoa</taxon>
        <taxon>Ecdysozoa</taxon>
        <taxon>Arthropoda</taxon>
        <taxon>Hexapoda</taxon>
        <taxon>Insecta</taxon>
        <taxon>Pterygota</taxon>
        <taxon>Neoptera</taxon>
        <taxon>Endopterygota</taxon>
        <taxon>Diptera</taxon>
        <taxon>Nematocera</taxon>
        <taxon>Culicoidea</taxon>
        <taxon>Culicidae</taxon>
        <taxon>Anophelinae</taxon>
        <taxon>Anopheles</taxon>
    </lineage>
</organism>
<protein>
    <recommendedName>
        <fullName evidence="2">PiggyBac transposable element-derived protein domain-containing protein</fullName>
    </recommendedName>
</protein>
<evidence type="ECO:0000313" key="3">
    <source>
        <dbReference type="EnsemblMetazoa" id="ENSAATROPP004830"/>
    </source>
</evidence>
<accession>A0AAG5D1Q7</accession>
<dbReference type="Proteomes" id="UP000075880">
    <property type="component" value="Unassembled WGS sequence"/>
</dbReference>
<keyword evidence="4" id="KW-1185">Reference proteome</keyword>
<evidence type="ECO:0000259" key="2">
    <source>
        <dbReference type="Pfam" id="PF13843"/>
    </source>
</evidence>